<evidence type="ECO:0000256" key="9">
    <source>
        <dbReference type="ARBA" id="ARBA00023065"/>
    </source>
</evidence>
<evidence type="ECO:0000256" key="4">
    <source>
        <dbReference type="ARBA" id="ARBA00022452"/>
    </source>
</evidence>
<comment type="caution">
    <text evidence="17">The sequence shown here is derived from an EMBL/GenBank/DDBJ whole genome shotgun (WGS) entry which is preliminary data.</text>
</comment>
<evidence type="ECO:0000256" key="13">
    <source>
        <dbReference type="ARBA" id="ARBA00023237"/>
    </source>
</evidence>
<evidence type="ECO:0000256" key="12">
    <source>
        <dbReference type="ARBA" id="ARBA00023170"/>
    </source>
</evidence>
<dbReference type="EMBL" id="CAJNAP010000052">
    <property type="protein sequence ID" value="CAE6516472.1"/>
    <property type="molecule type" value="Genomic_DNA"/>
</dbReference>
<sequence>MHIFSFLILVFQALSNRSLLTAQNNNNPIHSNFLFYPAVLLLAGCAFLSLPTTVSAQSSSSMESANKNFDIAAGSLENALKQFSDQSGVKIFFDPAIVAGLSTQGLVGNYDIQTGLDRLLTGSGLRSASQADGFTLVKSTSSPSDEPVITTFPSIQITANRETSRYMATSSVTATRTNTLLRDVPQAISVITEDIIKDQSIRSIADAVRYVPGVGVSQGEGNRDALIFRGNRSTGDFFVDGVRDDVQYMRDLYNIERIEVLKGANGMIFGRGGSGGVINRVTKQAHWDTSREFSFQGGSYDLKRMTADVNQVINDRVAFRINGVFEDAGSFREGVDSLRLGVSPTVTIKATDRTKVVLNMERFHDERTADRGIPSFQGRPVDVKRSQFFGDPRRSNSDIEVLSFNSLIEHKFDIGVTLRNRTNYAQFDKFYENVFANGPVSGGLVPLGAYNNTTDRENVFNQTDFLYSLETGPIAHTLLAGIEIGQQITHNKRDTGFFNNDPRPFRVPLSNSITNVPIVFTNTPGDANHRSRVDITSFYFQDQIELIPQLQAIVGVRYDLFEVNFQQKNGDEDRLKTKDGLLSPRFGLIFKPIEPLSIYATFSQAFVPRAGEQLTSLSVTTDTLKPEKFTNLEAGIKWDIRPDLSLTGAAFRIDRTNVITVNPNDITRSFLTKGQRTEGVEVGINGQLTPNWSVMGGYAYQVGEITSEQLGAPKGNTVAELPRNTFSLWSRYDVTPRFGAAAGVIYRSSMMASTDNLVVVPDFTRVDAALFARLSKNVRAQINIENLLNAKYFASVHNNNNISPGSPIAVRASLIANF</sequence>
<keyword evidence="6 14" id="KW-0812">Transmembrane</keyword>
<keyword evidence="4 14" id="KW-1134">Transmembrane beta strand</keyword>
<dbReference type="SMART" id="SM00965">
    <property type="entry name" value="STN"/>
    <property type="match status" value="1"/>
</dbReference>
<keyword evidence="5" id="KW-0410">Iron transport</keyword>
<dbReference type="GO" id="GO:0038023">
    <property type="term" value="F:signaling receptor activity"/>
    <property type="evidence" value="ECO:0007669"/>
    <property type="project" value="InterPro"/>
</dbReference>
<organism evidence="17 18">
    <name type="scientific">Nitrosomonas nitrosa</name>
    <dbReference type="NCBI Taxonomy" id="52442"/>
    <lineage>
        <taxon>Bacteria</taxon>
        <taxon>Pseudomonadati</taxon>
        <taxon>Pseudomonadota</taxon>
        <taxon>Betaproteobacteria</taxon>
        <taxon>Nitrosomonadales</taxon>
        <taxon>Nitrosomonadaceae</taxon>
        <taxon>Nitrosomonas</taxon>
    </lineage>
</organism>
<dbReference type="InterPro" id="IPR000531">
    <property type="entry name" value="Beta-barrel_TonB"/>
</dbReference>
<comment type="similarity">
    <text evidence="2 14 15">Belongs to the TonB-dependent receptor family.</text>
</comment>
<dbReference type="Proteomes" id="UP000601736">
    <property type="component" value="Unassembled WGS sequence"/>
</dbReference>
<dbReference type="InterPro" id="IPR036942">
    <property type="entry name" value="Beta-barrel_TonB_sf"/>
</dbReference>
<dbReference type="InterPro" id="IPR012910">
    <property type="entry name" value="Plug_dom"/>
</dbReference>
<dbReference type="Pfam" id="PF07715">
    <property type="entry name" value="Plug"/>
    <property type="match status" value="1"/>
</dbReference>
<evidence type="ECO:0000256" key="2">
    <source>
        <dbReference type="ARBA" id="ARBA00009810"/>
    </source>
</evidence>
<gene>
    <name evidence="17" type="ORF">NMYAN_60090</name>
</gene>
<evidence type="ECO:0000256" key="8">
    <source>
        <dbReference type="ARBA" id="ARBA00023004"/>
    </source>
</evidence>
<evidence type="ECO:0000256" key="15">
    <source>
        <dbReference type="RuleBase" id="RU003357"/>
    </source>
</evidence>
<dbReference type="InterPro" id="IPR011662">
    <property type="entry name" value="Secretin/TonB_short_N"/>
</dbReference>
<dbReference type="InterPro" id="IPR010105">
    <property type="entry name" value="TonB_sidphr_rcpt"/>
</dbReference>
<dbReference type="GO" id="GO:0009279">
    <property type="term" value="C:cell outer membrane"/>
    <property type="evidence" value="ECO:0007669"/>
    <property type="project" value="UniProtKB-SubCell"/>
</dbReference>
<evidence type="ECO:0000313" key="17">
    <source>
        <dbReference type="EMBL" id="CAE6516472.1"/>
    </source>
</evidence>
<evidence type="ECO:0000313" key="18">
    <source>
        <dbReference type="Proteomes" id="UP000601736"/>
    </source>
</evidence>
<evidence type="ECO:0000256" key="3">
    <source>
        <dbReference type="ARBA" id="ARBA00022448"/>
    </source>
</evidence>
<dbReference type="Gene3D" id="2.170.130.10">
    <property type="entry name" value="TonB-dependent receptor, plug domain"/>
    <property type="match status" value="1"/>
</dbReference>
<keyword evidence="11 14" id="KW-0472">Membrane</keyword>
<keyword evidence="12 17" id="KW-0675">Receptor</keyword>
<dbReference type="NCBIfam" id="TIGR01783">
    <property type="entry name" value="TonB-siderophor"/>
    <property type="match status" value="1"/>
</dbReference>
<dbReference type="InterPro" id="IPR039426">
    <property type="entry name" value="TonB-dep_rcpt-like"/>
</dbReference>
<comment type="subcellular location">
    <subcellularLocation>
        <location evidence="1 14">Cell outer membrane</location>
        <topology evidence="1 14">Multi-pass membrane protein</topology>
    </subcellularLocation>
</comment>
<dbReference type="PANTHER" id="PTHR32552">
    <property type="entry name" value="FERRICHROME IRON RECEPTOR-RELATED"/>
    <property type="match status" value="1"/>
</dbReference>
<dbReference type="Gene3D" id="3.55.50.30">
    <property type="match status" value="1"/>
</dbReference>
<accession>A0A8H8Z2J1</accession>
<dbReference type="CDD" id="cd01347">
    <property type="entry name" value="ligand_gated_channel"/>
    <property type="match status" value="1"/>
</dbReference>
<keyword evidence="8" id="KW-0408">Iron</keyword>
<evidence type="ECO:0000256" key="5">
    <source>
        <dbReference type="ARBA" id="ARBA00022496"/>
    </source>
</evidence>
<proteinExistence type="inferred from homology"/>
<protein>
    <submittedName>
        <fullName evidence="17">Catecholate siderophore receptor</fullName>
    </submittedName>
</protein>
<keyword evidence="13 14" id="KW-0998">Cell outer membrane</keyword>
<dbReference type="InterPro" id="IPR037066">
    <property type="entry name" value="Plug_dom_sf"/>
</dbReference>
<keyword evidence="7" id="KW-0732">Signal</keyword>
<keyword evidence="3 14" id="KW-0813">Transport</keyword>
<evidence type="ECO:0000256" key="14">
    <source>
        <dbReference type="PROSITE-ProRule" id="PRU01360"/>
    </source>
</evidence>
<dbReference type="GO" id="GO:0015344">
    <property type="term" value="F:siderophore uptake transmembrane transporter activity"/>
    <property type="evidence" value="ECO:0007669"/>
    <property type="project" value="TreeGrafter"/>
</dbReference>
<dbReference type="GO" id="GO:0015891">
    <property type="term" value="P:siderophore transport"/>
    <property type="evidence" value="ECO:0007669"/>
    <property type="project" value="InterPro"/>
</dbReference>
<evidence type="ECO:0000256" key="10">
    <source>
        <dbReference type="ARBA" id="ARBA00023077"/>
    </source>
</evidence>
<dbReference type="Pfam" id="PF00593">
    <property type="entry name" value="TonB_dep_Rec_b-barrel"/>
    <property type="match status" value="1"/>
</dbReference>
<keyword evidence="9" id="KW-0406">Ion transport</keyword>
<evidence type="ECO:0000259" key="16">
    <source>
        <dbReference type="SMART" id="SM00965"/>
    </source>
</evidence>
<feature type="domain" description="Secretin/TonB short N-terminal" evidence="16">
    <location>
        <begin position="89"/>
        <end position="139"/>
    </location>
</feature>
<dbReference type="AlphaFoldDB" id="A0A8H8Z2J1"/>
<evidence type="ECO:0000256" key="7">
    <source>
        <dbReference type="ARBA" id="ARBA00022729"/>
    </source>
</evidence>
<evidence type="ECO:0000256" key="11">
    <source>
        <dbReference type="ARBA" id="ARBA00023136"/>
    </source>
</evidence>
<name>A0A8H8Z2J1_9PROT</name>
<dbReference type="PROSITE" id="PS52016">
    <property type="entry name" value="TONB_DEPENDENT_REC_3"/>
    <property type="match status" value="1"/>
</dbReference>
<dbReference type="PANTHER" id="PTHR32552:SF68">
    <property type="entry name" value="FERRICHROME OUTER MEMBRANE TRANSPORTER_PHAGE RECEPTOR"/>
    <property type="match status" value="1"/>
</dbReference>
<keyword evidence="10 15" id="KW-0798">TonB box</keyword>
<dbReference type="SUPFAM" id="SSF56935">
    <property type="entry name" value="Porins"/>
    <property type="match status" value="1"/>
</dbReference>
<evidence type="ECO:0000256" key="6">
    <source>
        <dbReference type="ARBA" id="ARBA00022692"/>
    </source>
</evidence>
<dbReference type="Gene3D" id="2.40.170.20">
    <property type="entry name" value="TonB-dependent receptor, beta-barrel domain"/>
    <property type="match status" value="1"/>
</dbReference>
<reference evidence="17" key="1">
    <citation type="submission" date="2021-02" db="EMBL/GenBank/DDBJ databases">
        <authorList>
            <person name="Han P."/>
        </authorList>
    </citation>
    <scope>NUCLEOTIDE SEQUENCE</scope>
    <source>
        <strain evidence="17">Nitrosomonas nitrosa 18-3D</strain>
    </source>
</reference>
<evidence type="ECO:0000256" key="1">
    <source>
        <dbReference type="ARBA" id="ARBA00004571"/>
    </source>
</evidence>